<protein>
    <submittedName>
        <fullName evidence="1">Uncharacterized protein</fullName>
    </submittedName>
</protein>
<comment type="caution">
    <text evidence="1">The sequence shown here is derived from an EMBL/GenBank/DDBJ whole genome shotgun (WGS) entry which is preliminary data.</text>
</comment>
<sequence>MSDIIFNKITVLKKDLYSKLKQIMLESGWQNISSRPSTDYDVMFSNGDDGKKEIYFQMRDIASTIAGSSATFSNSSARVFSMRLSGKYLPGASGVSGTFAKNNDTWKTVAITYQSEVPPNQPIELYYSCNKDRIIFLTDYTPSLGLPSTLNYIGVPVTFADEHEWSACVFASSSIGSGRRLYVTDIKNDYSVTAPISRLTYLGLGGKNQIGETILMSNIIYGSTSEGLKGTIPEVFSFGSTDRLVNGDLIKDQDKVYKVFETTPGTSTIYSSFVSKFIAIRVQ</sequence>
<evidence type="ECO:0000313" key="2">
    <source>
        <dbReference type="Proteomes" id="UP000228754"/>
    </source>
</evidence>
<gene>
    <name evidence="1" type="ORF">CEY02_20825</name>
</gene>
<dbReference type="Proteomes" id="UP000228754">
    <property type="component" value="Unassembled WGS sequence"/>
</dbReference>
<name>A0A2A5IF38_BACPU</name>
<reference evidence="1 2" key="1">
    <citation type="submission" date="2017-06" db="EMBL/GenBank/DDBJ databases">
        <title>Draft Genome Sequence of Bacillus sp Strain 36R Isolated from saline sediment at Atanasia, Sonora, Mexico.</title>
        <authorList>
            <person name="Sanchez Diaz R."/>
            <person name="Quiroz Macias M.E."/>
            <person name="Ibarra Gamez J.C."/>
            <person name="Enciso Ibarra J."/>
            <person name="Gomez Gil B."/>
            <person name="Galaviz Silva L."/>
        </authorList>
    </citation>
    <scope>NUCLEOTIDE SEQUENCE [LARGE SCALE GENOMIC DNA]</scope>
    <source>
        <strain evidence="1 2">36R_ATNSAL</strain>
    </source>
</reference>
<dbReference type="EMBL" id="NKHG01000231">
    <property type="protein sequence ID" value="PCK15371.1"/>
    <property type="molecule type" value="Genomic_DNA"/>
</dbReference>
<evidence type="ECO:0000313" key="1">
    <source>
        <dbReference type="EMBL" id="PCK15371.1"/>
    </source>
</evidence>
<dbReference type="AlphaFoldDB" id="A0A2A5IF38"/>
<proteinExistence type="predicted"/>
<accession>A0A2A5IF38</accession>
<organism evidence="1 2">
    <name type="scientific">Bacillus pumilus</name>
    <name type="common">Bacillus mesentericus</name>
    <dbReference type="NCBI Taxonomy" id="1408"/>
    <lineage>
        <taxon>Bacteria</taxon>
        <taxon>Bacillati</taxon>
        <taxon>Bacillota</taxon>
        <taxon>Bacilli</taxon>
        <taxon>Bacillales</taxon>
        <taxon>Bacillaceae</taxon>
        <taxon>Bacillus</taxon>
    </lineage>
</organism>
<dbReference type="OrthoDB" id="2949424at2"/>